<protein>
    <submittedName>
        <fullName evidence="3">Allergen Tha p 1-like</fullName>
    </submittedName>
</protein>
<dbReference type="PANTHER" id="PTHR11257:SF13">
    <property type="entry name" value="GEO07322P1"/>
    <property type="match status" value="1"/>
</dbReference>
<name>A0ABM3LXW7_BICAN</name>
<sequence>MRFLLLFIVFVIADEVYYDNRYNYFDIDHFVHNTRLLRKYIDCFLSKGPCTPIGKAFKAHVLRMAPTLSTTQKIGVALALFVVLPPKKRKRRYWVKKWLQKRIIIPEVIRTACVKCSPSQKRLARRTFEAFRKHVPDGYAELRQRLDPQNKYYARFELAVSRA</sequence>
<dbReference type="SUPFAM" id="SSF100910">
    <property type="entry name" value="Chemosensory protein Csp2"/>
    <property type="match status" value="2"/>
</dbReference>
<accession>A0ABM3LXW7</accession>
<keyword evidence="1" id="KW-0732">Signal</keyword>
<dbReference type="Proteomes" id="UP001652582">
    <property type="component" value="Chromosome 20"/>
</dbReference>
<organism evidence="2 3">
    <name type="scientific">Bicyclus anynana</name>
    <name type="common">Squinting bush brown butterfly</name>
    <dbReference type="NCBI Taxonomy" id="110368"/>
    <lineage>
        <taxon>Eukaryota</taxon>
        <taxon>Metazoa</taxon>
        <taxon>Ecdysozoa</taxon>
        <taxon>Arthropoda</taxon>
        <taxon>Hexapoda</taxon>
        <taxon>Insecta</taxon>
        <taxon>Pterygota</taxon>
        <taxon>Neoptera</taxon>
        <taxon>Endopterygota</taxon>
        <taxon>Lepidoptera</taxon>
        <taxon>Glossata</taxon>
        <taxon>Ditrysia</taxon>
        <taxon>Papilionoidea</taxon>
        <taxon>Nymphalidae</taxon>
        <taxon>Satyrinae</taxon>
        <taxon>Satyrini</taxon>
        <taxon>Mycalesina</taxon>
        <taxon>Bicyclus</taxon>
    </lineage>
</organism>
<feature type="signal peptide" evidence="1">
    <location>
        <begin position="1"/>
        <end position="18"/>
    </location>
</feature>
<dbReference type="Pfam" id="PF03392">
    <property type="entry name" value="OS-D"/>
    <property type="match status" value="2"/>
</dbReference>
<gene>
    <name evidence="3" type="primary">LOC128199245</name>
</gene>
<dbReference type="InterPro" id="IPR005055">
    <property type="entry name" value="A10/PebIII"/>
</dbReference>
<dbReference type="PANTHER" id="PTHR11257">
    <property type="entry name" value="CHEMOSENSORY PROTEIN-RELATED"/>
    <property type="match status" value="1"/>
</dbReference>
<dbReference type="Gene3D" id="1.10.2080.10">
    <property type="entry name" value="Insect odorant-binding protein A10/Ejaculatory bulb-specific protein 3"/>
    <property type="match status" value="1"/>
</dbReference>
<dbReference type="RefSeq" id="XP_052743901.1">
    <property type="nucleotide sequence ID" value="XM_052887941.1"/>
</dbReference>
<keyword evidence="2" id="KW-1185">Reference proteome</keyword>
<dbReference type="GeneID" id="128199245"/>
<dbReference type="InterPro" id="IPR036682">
    <property type="entry name" value="OS_D_A10/PebIII_sf"/>
</dbReference>
<evidence type="ECO:0000313" key="2">
    <source>
        <dbReference type="Proteomes" id="UP001652582"/>
    </source>
</evidence>
<evidence type="ECO:0000313" key="3">
    <source>
        <dbReference type="RefSeq" id="XP_052743901.1"/>
    </source>
</evidence>
<reference evidence="3" key="1">
    <citation type="submission" date="2025-08" db="UniProtKB">
        <authorList>
            <consortium name="RefSeq"/>
        </authorList>
    </citation>
    <scope>IDENTIFICATION</scope>
</reference>
<feature type="chain" id="PRO_5046176922" evidence="1">
    <location>
        <begin position="19"/>
        <end position="163"/>
    </location>
</feature>
<proteinExistence type="predicted"/>
<evidence type="ECO:0000256" key="1">
    <source>
        <dbReference type="SAM" id="SignalP"/>
    </source>
</evidence>